<accession>A0A8R1UUE8</accession>
<evidence type="ECO:0000256" key="1">
    <source>
        <dbReference type="SAM" id="MobiDB-lite"/>
    </source>
</evidence>
<feature type="region of interest" description="Disordered" evidence="1">
    <location>
        <begin position="1"/>
        <end position="26"/>
    </location>
</feature>
<name>A0A2A6CFW0_PRIPA</name>
<gene>
    <name evidence="2" type="primary">WBGene00276795</name>
</gene>
<evidence type="ECO:0000313" key="3">
    <source>
        <dbReference type="Proteomes" id="UP000005239"/>
    </source>
</evidence>
<protein>
    <submittedName>
        <fullName evidence="2">Uncharacterized protein</fullName>
    </submittedName>
</protein>
<keyword evidence="3" id="KW-1185">Reference proteome</keyword>
<organism evidence="2 3">
    <name type="scientific">Pristionchus pacificus</name>
    <name type="common">Parasitic nematode worm</name>
    <dbReference type="NCBI Taxonomy" id="54126"/>
    <lineage>
        <taxon>Eukaryota</taxon>
        <taxon>Metazoa</taxon>
        <taxon>Ecdysozoa</taxon>
        <taxon>Nematoda</taxon>
        <taxon>Chromadorea</taxon>
        <taxon>Rhabditida</taxon>
        <taxon>Rhabditina</taxon>
        <taxon>Diplogasteromorpha</taxon>
        <taxon>Diplogasteroidea</taxon>
        <taxon>Neodiplogasteridae</taxon>
        <taxon>Pristionchus</taxon>
    </lineage>
</organism>
<evidence type="ECO:0000313" key="2">
    <source>
        <dbReference type="EnsemblMetazoa" id="PPA38426.1"/>
    </source>
</evidence>
<reference evidence="2" key="2">
    <citation type="submission" date="2022-06" db="UniProtKB">
        <authorList>
            <consortium name="EnsemblMetazoa"/>
        </authorList>
    </citation>
    <scope>IDENTIFICATION</scope>
    <source>
        <strain evidence="2">PS312</strain>
    </source>
</reference>
<sequence length="95" mass="10320">MGGCISSEDSDDHHRFDAARKRRQSSMGVGMGVAMMMQQAGVMMGGMAPIMDAAAVQNEIRKAKAEGRTVTVMNGSLYIDYHMVARVPAHYDINV</sequence>
<accession>A0A2A6CFW0</accession>
<dbReference type="AlphaFoldDB" id="A0A2A6CFW0"/>
<proteinExistence type="predicted"/>
<dbReference type="Proteomes" id="UP000005239">
    <property type="component" value="Unassembled WGS sequence"/>
</dbReference>
<dbReference type="OrthoDB" id="5837977at2759"/>
<dbReference type="EnsemblMetazoa" id="PPA38426.1">
    <property type="protein sequence ID" value="PPA38426.1"/>
    <property type="gene ID" value="WBGene00276795"/>
</dbReference>
<reference evidence="3" key="1">
    <citation type="journal article" date="2008" name="Nat. Genet.">
        <title>The Pristionchus pacificus genome provides a unique perspective on nematode lifestyle and parasitism.</title>
        <authorList>
            <person name="Dieterich C."/>
            <person name="Clifton S.W."/>
            <person name="Schuster L.N."/>
            <person name="Chinwalla A."/>
            <person name="Delehaunty K."/>
            <person name="Dinkelacker I."/>
            <person name="Fulton L."/>
            <person name="Fulton R."/>
            <person name="Godfrey J."/>
            <person name="Minx P."/>
            <person name="Mitreva M."/>
            <person name="Roeseler W."/>
            <person name="Tian H."/>
            <person name="Witte H."/>
            <person name="Yang S.P."/>
            <person name="Wilson R.K."/>
            <person name="Sommer R.J."/>
        </authorList>
    </citation>
    <scope>NUCLEOTIDE SEQUENCE [LARGE SCALE GENOMIC DNA]</scope>
    <source>
        <strain evidence="3">PS312</strain>
    </source>
</reference>